<dbReference type="AlphaFoldDB" id="A0A1G8GF19"/>
<dbReference type="EMBL" id="FNCO01000009">
    <property type="protein sequence ID" value="SDH92920.1"/>
    <property type="molecule type" value="Genomic_DNA"/>
</dbReference>
<dbReference type="Pfam" id="PF12021">
    <property type="entry name" value="DUF3509"/>
    <property type="match status" value="1"/>
</dbReference>
<accession>A0A1G8GF19</accession>
<protein>
    <recommendedName>
        <fullName evidence="3">DUF3509 domain-containing protein</fullName>
    </recommendedName>
</protein>
<organism evidence="1 2">
    <name type="scientific">Pseudomonas abietaniphila</name>
    <dbReference type="NCBI Taxonomy" id="89065"/>
    <lineage>
        <taxon>Bacteria</taxon>
        <taxon>Pseudomonadati</taxon>
        <taxon>Pseudomonadota</taxon>
        <taxon>Gammaproteobacteria</taxon>
        <taxon>Pseudomonadales</taxon>
        <taxon>Pseudomonadaceae</taxon>
        <taxon>Pseudomonas</taxon>
    </lineage>
</organism>
<evidence type="ECO:0000313" key="1">
    <source>
        <dbReference type="EMBL" id="SDH92920.1"/>
    </source>
</evidence>
<dbReference type="InterPro" id="IPR021898">
    <property type="entry name" value="DUF3509"/>
</dbReference>
<dbReference type="RefSeq" id="WP_074754175.1">
    <property type="nucleotide sequence ID" value="NZ_FNCO01000009.1"/>
</dbReference>
<dbReference type="Proteomes" id="UP000182894">
    <property type="component" value="Unassembled WGS sequence"/>
</dbReference>
<evidence type="ECO:0008006" key="3">
    <source>
        <dbReference type="Google" id="ProtNLM"/>
    </source>
</evidence>
<sequence>MTNHFDRLSSAFAGFQTSTRNRPDGGVLFEIKDGSGGTITRAISHMQLHNALQMEWLISSIRRDMAASPEHLPAIAALQSQQRFDMPTYVSR</sequence>
<dbReference type="STRING" id="89065.SAMN05216605_109118"/>
<proteinExistence type="predicted"/>
<name>A0A1G8GF19_9PSED</name>
<keyword evidence="2" id="KW-1185">Reference proteome</keyword>
<dbReference type="OrthoDB" id="9847043at2"/>
<gene>
    <name evidence="1" type="ORF">SAMN05216605_109118</name>
</gene>
<reference evidence="2" key="1">
    <citation type="submission" date="2016-10" db="EMBL/GenBank/DDBJ databases">
        <authorList>
            <person name="Varghese N."/>
            <person name="Submissions S."/>
        </authorList>
    </citation>
    <scope>NUCLEOTIDE SEQUENCE [LARGE SCALE GENOMIC DNA]</scope>
    <source>
        <strain evidence="2">ATCC 700689</strain>
    </source>
</reference>
<evidence type="ECO:0000313" key="2">
    <source>
        <dbReference type="Proteomes" id="UP000182894"/>
    </source>
</evidence>